<accession>A0A0L6JU96</accession>
<keyword evidence="2" id="KW-1185">Reference proteome</keyword>
<proteinExistence type="predicted"/>
<sequence length="111" mass="12942">MKTMKIPVFETMSKTLRKRLGNQSDKEQNLVVYLIGQLGRDTHYTKGMLPGTRMLEDCYRLISEARDIVGGRLILLECKPSKKLCSFYEEQGYIDITEENDGLKQYIRFIE</sequence>
<gene>
    <name evidence="1" type="ORF">Bccel_4276</name>
</gene>
<dbReference type="EMBL" id="LGTC01000001">
    <property type="protein sequence ID" value="KNY29002.1"/>
    <property type="molecule type" value="Genomic_DNA"/>
</dbReference>
<organism evidence="1 2">
    <name type="scientific">Pseudobacteroides cellulosolvens ATCC 35603 = DSM 2933</name>
    <dbReference type="NCBI Taxonomy" id="398512"/>
    <lineage>
        <taxon>Bacteria</taxon>
        <taxon>Bacillati</taxon>
        <taxon>Bacillota</taxon>
        <taxon>Clostridia</taxon>
        <taxon>Eubacteriales</taxon>
        <taxon>Oscillospiraceae</taxon>
        <taxon>Pseudobacteroides</taxon>
    </lineage>
</organism>
<dbReference type="STRING" id="398512.Bccel_4276"/>
<evidence type="ECO:0000313" key="2">
    <source>
        <dbReference type="Proteomes" id="UP000036923"/>
    </source>
</evidence>
<dbReference type="Proteomes" id="UP000036923">
    <property type="component" value="Unassembled WGS sequence"/>
</dbReference>
<name>A0A0L6JU96_9FIRM</name>
<dbReference type="AlphaFoldDB" id="A0A0L6JU96"/>
<protein>
    <recommendedName>
        <fullName evidence="3">GCN5-related N-acetyltransferase</fullName>
    </recommendedName>
</protein>
<dbReference type="OrthoDB" id="9802211at2"/>
<reference evidence="2" key="1">
    <citation type="submission" date="2015-07" db="EMBL/GenBank/DDBJ databases">
        <title>Near-Complete Genome Sequence of the Cellulolytic Bacterium Bacteroides (Pseudobacteroides) cellulosolvens ATCC 35603.</title>
        <authorList>
            <person name="Dassa B."/>
            <person name="Utturkar S.M."/>
            <person name="Klingeman D.M."/>
            <person name="Hurt R.A."/>
            <person name="Keller M."/>
            <person name="Xu J."/>
            <person name="Reddy Y.H.K."/>
            <person name="Borovok I."/>
            <person name="Grinberg I.R."/>
            <person name="Lamed R."/>
            <person name="Zhivin O."/>
            <person name="Bayer E.A."/>
            <person name="Brown S.D."/>
        </authorList>
    </citation>
    <scope>NUCLEOTIDE SEQUENCE [LARGE SCALE GENOMIC DNA]</scope>
    <source>
        <strain evidence="2">DSM 2933</strain>
    </source>
</reference>
<dbReference type="RefSeq" id="WP_036937330.1">
    <property type="nucleotide sequence ID" value="NZ_JQKC01000005.1"/>
</dbReference>
<evidence type="ECO:0008006" key="3">
    <source>
        <dbReference type="Google" id="ProtNLM"/>
    </source>
</evidence>
<evidence type="ECO:0000313" key="1">
    <source>
        <dbReference type="EMBL" id="KNY29002.1"/>
    </source>
</evidence>
<comment type="caution">
    <text evidence="1">The sequence shown here is derived from an EMBL/GenBank/DDBJ whole genome shotgun (WGS) entry which is preliminary data.</text>
</comment>
<dbReference type="Gene3D" id="3.40.630.30">
    <property type="match status" value="1"/>
</dbReference>